<proteinExistence type="predicted"/>
<dbReference type="GO" id="GO:0051213">
    <property type="term" value="F:dioxygenase activity"/>
    <property type="evidence" value="ECO:0007669"/>
    <property type="project" value="UniProtKB-KW"/>
</dbReference>
<keyword evidence="3" id="KW-1185">Reference proteome</keyword>
<dbReference type="Proteomes" id="UP000053235">
    <property type="component" value="Unassembled WGS sequence"/>
</dbReference>
<keyword evidence="2" id="KW-0223">Dioxygenase</keyword>
<gene>
    <name evidence="2" type="ORF">LAX5112_03465</name>
</gene>
<sequence length="211" mass="23791">MDPDKLGFRPLRVGWAPYSGREILFQEPRGGFIRRKYFYQPLSCGIIVVLHGTASLHLPHYNLYGITCAGLPLFFKETFLVTIGINHLGLTVRDLDQTTAFFTDCLGWALLAREDSYPRTTVSDGTCRLTLWQADRARAMTGFDRKTNIGLHHLALEVPSRDALDELAAKVRNWPGVQMEFNPEPMGTGPRMHTMFSEPGGIRLEIIWPAS</sequence>
<dbReference type="EMBL" id="CXWD01000014">
    <property type="protein sequence ID" value="CTQ73222.1"/>
    <property type="molecule type" value="Genomic_DNA"/>
</dbReference>
<dbReference type="Pfam" id="PF00903">
    <property type="entry name" value="Glyoxalase"/>
    <property type="match status" value="1"/>
</dbReference>
<protein>
    <submittedName>
        <fullName evidence="2">Glyoxalase/Bleomycin resistance protein/Dioxygenase superfamily protein</fullName>
    </submittedName>
</protein>
<keyword evidence="2" id="KW-0560">Oxidoreductase</keyword>
<feature type="domain" description="VOC" evidence="1">
    <location>
        <begin position="84"/>
        <end position="209"/>
    </location>
</feature>
<evidence type="ECO:0000259" key="1">
    <source>
        <dbReference type="PROSITE" id="PS51819"/>
    </source>
</evidence>
<dbReference type="OrthoDB" id="2613830at2"/>
<dbReference type="PROSITE" id="PS51819">
    <property type="entry name" value="VOC"/>
    <property type="match status" value="1"/>
</dbReference>
<dbReference type="InterPro" id="IPR037523">
    <property type="entry name" value="VOC_core"/>
</dbReference>
<dbReference type="InterPro" id="IPR004360">
    <property type="entry name" value="Glyas_Fos-R_dOase_dom"/>
</dbReference>
<dbReference type="AlphaFoldDB" id="A0A0M7AFK8"/>
<reference evidence="3" key="1">
    <citation type="submission" date="2015-07" db="EMBL/GenBank/DDBJ databases">
        <authorList>
            <person name="Rodrigo-Torres Lidia"/>
            <person name="Arahal R.David."/>
        </authorList>
    </citation>
    <scope>NUCLEOTIDE SEQUENCE [LARGE SCALE GENOMIC DNA]</scope>
    <source>
        <strain evidence="3">CECT 5112</strain>
    </source>
</reference>
<evidence type="ECO:0000313" key="2">
    <source>
        <dbReference type="EMBL" id="CTQ73222.1"/>
    </source>
</evidence>
<dbReference type="InterPro" id="IPR029068">
    <property type="entry name" value="Glyas_Bleomycin-R_OHBP_Dase"/>
</dbReference>
<dbReference type="Gene3D" id="3.10.180.10">
    <property type="entry name" value="2,3-Dihydroxybiphenyl 1,2-Dioxygenase, domain 1"/>
    <property type="match status" value="1"/>
</dbReference>
<name>A0A0M7AFK8_9HYPH</name>
<dbReference type="SUPFAM" id="SSF54593">
    <property type="entry name" value="Glyoxalase/Bleomycin resistance protein/Dihydroxybiphenyl dioxygenase"/>
    <property type="match status" value="1"/>
</dbReference>
<evidence type="ECO:0000313" key="3">
    <source>
        <dbReference type="Proteomes" id="UP000053235"/>
    </source>
</evidence>
<accession>A0A0M7AFK8</accession>
<dbReference type="STRING" id="388408.LAX5112_03465"/>
<organism evidence="2 3">
    <name type="scientific">Roseibium alexandrii</name>
    <dbReference type="NCBI Taxonomy" id="388408"/>
    <lineage>
        <taxon>Bacteria</taxon>
        <taxon>Pseudomonadati</taxon>
        <taxon>Pseudomonadota</taxon>
        <taxon>Alphaproteobacteria</taxon>
        <taxon>Hyphomicrobiales</taxon>
        <taxon>Stappiaceae</taxon>
        <taxon>Roseibium</taxon>
    </lineage>
</organism>